<accession>A0A1H3XDU6</accession>
<dbReference type="AlphaFoldDB" id="A0A1H3XDU6"/>
<reference evidence="4 5" key="1">
    <citation type="submission" date="2016-10" db="EMBL/GenBank/DDBJ databases">
        <authorList>
            <person name="de Groot N.N."/>
        </authorList>
    </citation>
    <scope>NUCLEOTIDE SEQUENCE [LARGE SCALE GENOMIC DNA]</scope>
    <source>
        <strain evidence="4 5">DSM 7343</strain>
    </source>
</reference>
<dbReference type="Proteomes" id="UP000199409">
    <property type="component" value="Unassembled WGS sequence"/>
</dbReference>
<evidence type="ECO:0000313" key="4">
    <source>
        <dbReference type="EMBL" id="SDZ97503.1"/>
    </source>
</evidence>
<feature type="chain" id="PRO_5011444964" evidence="2">
    <location>
        <begin position="23"/>
        <end position="354"/>
    </location>
</feature>
<evidence type="ECO:0000313" key="5">
    <source>
        <dbReference type="Proteomes" id="UP000199409"/>
    </source>
</evidence>
<dbReference type="EMBL" id="FNQN01000002">
    <property type="protein sequence ID" value="SDZ97503.1"/>
    <property type="molecule type" value="Genomic_DNA"/>
</dbReference>
<dbReference type="GO" id="GO:0005886">
    <property type="term" value="C:plasma membrane"/>
    <property type="evidence" value="ECO:0007669"/>
    <property type="project" value="InterPro"/>
</dbReference>
<organism evidence="4 5">
    <name type="scientific">Desulfuromusa kysingii</name>
    <dbReference type="NCBI Taxonomy" id="37625"/>
    <lineage>
        <taxon>Bacteria</taxon>
        <taxon>Pseudomonadati</taxon>
        <taxon>Thermodesulfobacteriota</taxon>
        <taxon>Desulfuromonadia</taxon>
        <taxon>Desulfuromonadales</taxon>
        <taxon>Geopsychrobacteraceae</taxon>
        <taxon>Desulfuromusa</taxon>
    </lineage>
</organism>
<name>A0A1H3XDU6_9BACT</name>
<dbReference type="STRING" id="37625.SAMN05660420_00930"/>
<dbReference type="InterPro" id="IPR003760">
    <property type="entry name" value="PnrA-like"/>
</dbReference>
<feature type="signal peptide" evidence="2">
    <location>
        <begin position="1"/>
        <end position="22"/>
    </location>
</feature>
<gene>
    <name evidence="4" type="ORF">SAMN05660420_00930</name>
</gene>
<protein>
    <submittedName>
        <fullName evidence="4">Nucleoside-binding protein</fullName>
    </submittedName>
</protein>
<evidence type="ECO:0000256" key="2">
    <source>
        <dbReference type="SAM" id="SignalP"/>
    </source>
</evidence>
<feature type="domain" description="ABC transporter substrate-binding protein PnrA-like" evidence="3">
    <location>
        <begin position="25"/>
        <end position="303"/>
    </location>
</feature>
<dbReference type="Pfam" id="PF02608">
    <property type="entry name" value="Bmp"/>
    <property type="match status" value="1"/>
</dbReference>
<dbReference type="PANTHER" id="PTHR43208:SF1">
    <property type="entry name" value="ABC TRANSPORTER SUBSTRATE-BINDING PROTEIN"/>
    <property type="match status" value="1"/>
</dbReference>
<keyword evidence="1 2" id="KW-0732">Signal</keyword>
<dbReference type="InterPro" id="IPR052910">
    <property type="entry name" value="ABC-Purine-Binding"/>
</dbReference>
<dbReference type="Gene3D" id="3.40.50.2300">
    <property type="match status" value="2"/>
</dbReference>
<dbReference type="PANTHER" id="PTHR43208">
    <property type="entry name" value="ABC TRANSPORTER SUBSTRATE-BINDING PROTEIN"/>
    <property type="match status" value="1"/>
</dbReference>
<proteinExistence type="predicted"/>
<evidence type="ECO:0000259" key="3">
    <source>
        <dbReference type="Pfam" id="PF02608"/>
    </source>
</evidence>
<evidence type="ECO:0000256" key="1">
    <source>
        <dbReference type="ARBA" id="ARBA00022729"/>
    </source>
</evidence>
<dbReference type="RefSeq" id="WP_092345190.1">
    <property type="nucleotide sequence ID" value="NZ_FNQN01000002.1"/>
</dbReference>
<sequence length="354" mass="38567">MKKMIVGLLVLFSLAFAASAYAKDVKAAFIYVGPVGDGGWTYAHDQGRIAMAELPFVTKTTFIESVPEGADATRVITGLANKGYNLIFTTSFGFMDSTVEVANRFKDIAFEHCSGYKTTANMGNYFGRFYQGKYLSGIVAGSMTKSDNIGYVAAYPIPEVIRGINAFTIGVREVNPKATVKVVWTQTWFNPGLEKDAADSLLDVGADVLSMHQDTPATLQAAEERGKFAIGNDSDMRQFAPNAFLTAPIWDWGVLYKEFATNVHNDTWTPEEIWAGMETGVVKLAPLSDKVPAAVQTLVAEKQQALMEHKMQVFAGPIKDQAGDVILPTGKTYSDKELLSMNFFVEGVQGSIAE</sequence>
<dbReference type="CDD" id="cd19963">
    <property type="entry name" value="PBP1_BMP-like"/>
    <property type="match status" value="1"/>
</dbReference>
<keyword evidence="5" id="KW-1185">Reference proteome</keyword>
<dbReference type="OrthoDB" id="9769871at2"/>